<organism evidence="1">
    <name type="scientific">marine sediment metagenome</name>
    <dbReference type="NCBI Taxonomy" id="412755"/>
    <lineage>
        <taxon>unclassified sequences</taxon>
        <taxon>metagenomes</taxon>
        <taxon>ecological metagenomes</taxon>
    </lineage>
</organism>
<sequence>MAVRKEKTSPRRGIRVNRVDEPPYEVDAERLKRYDQRNLIFNRISDDPRWEGYGRTEEEQGLKNIAEAKPGYTRVDYALAEASWTVHDVWTEAFSWERLARPWGPSLMGDRW</sequence>
<feature type="non-terminal residue" evidence="1">
    <location>
        <position position="112"/>
    </location>
</feature>
<reference evidence="1" key="1">
    <citation type="journal article" date="2014" name="Front. Microbiol.">
        <title>High frequency of phylogenetically diverse reductive dehalogenase-homologous genes in deep subseafloor sedimentary metagenomes.</title>
        <authorList>
            <person name="Kawai M."/>
            <person name="Futagami T."/>
            <person name="Toyoda A."/>
            <person name="Takaki Y."/>
            <person name="Nishi S."/>
            <person name="Hori S."/>
            <person name="Arai W."/>
            <person name="Tsubouchi T."/>
            <person name="Morono Y."/>
            <person name="Uchiyama I."/>
            <person name="Ito T."/>
            <person name="Fujiyama A."/>
            <person name="Inagaki F."/>
            <person name="Takami H."/>
        </authorList>
    </citation>
    <scope>NUCLEOTIDE SEQUENCE</scope>
    <source>
        <strain evidence="1">Expedition CK06-06</strain>
    </source>
</reference>
<evidence type="ECO:0000313" key="1">
    <source>
        <dbReference type="EMBL" id="GAG24618.1"/>
    </source>
</evidence>
<name>X0WJE3_9ZZZZ</name>
<gene>
    <name evidence="1" type="ORF">S01H1_60943</name>
</gene>
<comment type="caution">
    <text evidence="1">The sequence shown here is derived from an EMBL/GenBank/DDBJ whole genome shotgun (WGS) entry which is preliminary data.</text>
</comment>
<protein>
    <submittedName>
        <fullName evidence="1">Uncharacterized protein</fullName>
    </submittedName>
</protein>
<dbReference type="AlphaFoldDB" id="X0WJE3"/>
<proteinExistence type="predicted"/>
<dbReference type="EMBL" id="BARS01039932">
    <property type="protein sequence ID" value="GAG24618.1"/>
    <property type="molecule type" value="Genomic_DNA"/>
</dbReference>
<accession>X0WJE3</accession>